<dbReference type="RefSeq" id="WP_013862761.1">
    <property type="nucleotide sequence ID" value="NC_015635.1"/>
</dbReference>
<dbReference type="KEGG" id="mph:MLP_18690"/>
<proteinExistence type="predicted"/>
<sequence length="242" mass="26558">MIDMVSGSEAAAYWLGSSIYERSRWFVDQMRERLPNLTRVVELGAGGLASHLGGVCIEDDHELARTAACRTVLARGEKLPLASHAVPLLVTSSTRVLGRPGAMAEVARVLTDDGVLLCFLPQPTPGSTDTIRAILGPMRRNLRRSPPGAVREDLVAEASAAGLLCRVEALDPHPYQQTPRQEAQDLRQAASSVLWSVSEESWRRHVAPAIRALERLPAPDMPRTRYAYWDLLTFAPSLTEQT</sequence>
<protein>
    <recommendedName>
        <fullName evidence="3">Methyltransferase type 11 domain-containing protein</fullName>
    </recommendedName>
</protein>
<dbReference type="Gene3D" id="1.10.8.900">
    <property type="match status" value="1"/>
</dbReference>
<dbReference type="InterPro" id="IPR029063">
    <property type="entry name" value="SAM-dependent_MTases_sf"/>
</dbReference>
<dbReference type="Proteomes" id="UP000007947">
    <property type="component" value="Chromosome"/>
</dbReference>
<evidence type="ECO:0000313" key="1">
    <source>
        <dbReference type="EMBL" id="BAK34883.1"/>
    </source>
</evidence>
<dbReference type="EMBL" id="AP012204">
    <property type="protein sequence ID" value="BAK34883.1"/>
    <property type="molecule type" value="Genomic_DNA"/>
</dbReference>
<keyword evidence="2" id="KW-1185">Reference proteome</keyword>
<dbReference type="Gene3D" id="3.40.50.150">
    <property type="entry name" value="Vaccinia Virus protein VP39"/>
    <property type="match status" value="1"/>
</dbReference>
<accession>F5XT11</accession>
<evidence type="ECO:0008006" key="3">
    <source>
        <dbReference type="Google" id="ProtNLM"/>
    </source>
</evidence>
<gene>
    <name evidence="1" type="ordered locus">MLP_18690</name>
</gene>
<dbReference type="OrthoDB" id="9793723at2"/>
<evidence type="ECO:0000313" key="2">
    <source>
        <dbReference type="Proteomes" id="UP000007947"/>
    </source>
</evidence>
<dbReference type="AlphaFoldDB" id="F5XT11"/>
<name>F5XT11_MICPN</name>
<reference evidence="1 2" key="1">
    <citation type="submission" date="2011-05" db="EMBL/GenBank/DDBJ databases">
        <title>Whole genome sequence of Microlunatus phosphovorus NM-1.</title>
        <authorList>
            <person name="Hosoyama A."/>
            <person name="Sasaki K."/>
            <person name="Harada T."/>
            <person name="Igarashi R."/>
            <person name="Kawakoshi A."/>
            <person name="Sasagawa M."/>
            <person name="Fukada J."/>
            <person name="Nakamura S."/>
            <person name="Katano Y."/>
            <person name="Hanada S."/>
            <person name="Kamagata Y."/>
            <person name="Nakamura N."/>
            <person name="Yamazaki S."/>
            <person name="Fujita N."/>
        </authorList>
    </citation>
    <scope>NUCLEOTIDE SEQUENCE [LARGE SCALE GENOMIC DNA]</scope>
    <source>
        <strain evidence="2">ATCC 700054 / DSM 10555 / JCM 9379 / NBRC 101784 / NCIMB 13414 / VKM Ac-1990 / NM-1</strain>
    </source>
</reference>
<dbReference type="HOGENOM" id="CLU_1146169_0_0_11"/>
<organism evidence="1 2">
    <name type="scientific">Microlunatus phosphovorus (strain ATCC 700054 / DSM 10555 / JCM 9379 / NBRC 101784 / NCIMB 13414 / VKM Ac-1990 / NM-1)</name>
    <dbReference type="NCBI Taxonomy" id="1032480"/>
    <lineage>
        <taxon>Bacteria</taxon>
        <taxon>Bacillati</taxon>
        <taxon>Actinomycetota</taxon>
        <taxon>Actinomycetes</taxon>
        <taxon>Propionibacteriales</taxon>
        <taxon>Propionibacteriaceae</taxon>
        <taxon>Microlunatus</taxon>
    </lineage>
</organism>
<dbReference type="SUPFAM" id="SSF53335">
    <property type="entry name" value="S-adenosyl-L-methionine-dependent methyltransferases"/>
    <property type="match status" value="1"/>
</dbReference>